<accession>A0A2S8FXN0</accession>
<organism evidence="3 4">
    <name type="scientific">Blastopirellula marina</name>
    <dbReference type="NCBI Taxonomy" id="124"/>
    <lineage>
        <taxon>Bacteria</taxon>
        <taxon>Pseudomonadati</taxon>
        <taxon>Planctomycetota</taxon>
        <taxon>Planctomycetia</taxon>
        <taxon>Pirellulales</taxon>
        <taxon>Pirellulaceae</taxon>
        <taxon>Blastopirellula</taxon>
    </lineage>
</organism>
<dbReference type="Proteomes" id="UP000240009">
    <property type="component" value="Unassembled WGS sequence"/>
</dbReference>
<dbReference type="OrthoDB" id="9943404at2"/>
<gene>
    <name evidence="3" type="ORF">C5Y96_07050</name>
</gene>
<dbReference type="EMBL" id="PUIA01000017">
    <property type="protein sequence ID" value="PQO36913.1"/>
    <property type="molecule type" value="Genomic_DNA"/>
</dbReference>
<proteinExistence type="predicted"/>
<evidence type="ECO:0000313" key="3">
    <source>
        <dbReference type="EMBL" id="PQO36913.1"/>
    </source>
</evidence>
<dbReference type="RefSeq" id="WP_105351352.1">
    <property type="nucleotide sequence ID" value="NZ_PUIA01000017.1"/>
</dbReference>
<reference evidence="3 4" key="1">
    <citation type="submission" date="2018-02" db="EMBL/GenBank/DDBJ databases">
        <title>Comparative genomes isolates from brazilian mangrove.</title>
        <authorList>
            <person name="Araujo J.E."/>
            <person name="Taketani R.G."/>
            <person name="Silva M.C.P."/>
            <person name="Loureco M.V."/>
            <person name="Andreote F.D."/>
        </authorList>
    </citation>
    <scope>NUCLEOTIDE SEQUENCE [LARGE SCALE GENOMIC DNA]</scope>
    <source>
        <strain evidence="3 4">HEX-2 MGV</strain>
    </source>
</reference>
<keyword evidence="2" id="KW-1133">Transmembrane helix</keyword>
<evidence type="ECO:0000313" key="4">
    <source>
        <dbReference type="Proteomes" id="UP000240009"/>
    </source>
</evidence>
<dbReference type="AlphaFoldDB" id="A0A2S8FXN0"/>
<keyword evidence="2" id="KW-0472">Membrane</keyword>
<keyword evidence="2" id="KW-0812">Transmembrane</keyword>
<comment type="caution">
    <text evidence="3">The sequence shown here is derived from an EMBL/GenBank/DDBJ whole genome shotgun (WGS) entry which is preliminary data.</text>
</comment>
<name>A0A2S8FXN0_9BACT</name>
<feature type="compositionally biased region" description="Polar residues" evidence="1">
    <location>
        <begin position="1"/>
        <end position="27"/>
    </location>
</feature>
<evidence type="ECO:0000256" key="1">
    <source>
        <dbReference type="SAM" id="MobiDB-lite"/>
    </source>
</evidence>
<feature type="transmembrane region" description="Helical" evidence="2">
    <location>
        <begin position="39"/>
        <end position="63"/>
    </location>
</feature>
<protein>
    <submittedName>
        <fullName evidence="3">Uncharacterized protein</fullName>
    </submittedName>
</protein>
<feature type="region of interest" description="Disordered" evidence="1">
    <location>
        <begin position="1"/>
        <end position="28"/>
    </location>
</feature>
<evidence type="ECO:0000256" key="2">
    <source>
        <dbReference type="SAM" id="Phobius"/>
    </source>
</evidence>
<sequence>MDNANQTTESNIEGTENAGQSSPQVASSGRMGRWAKNTVYGFAGLVLLSLVITVVSPEVAVAVSQYLPQEYQSTLFATSDSGGTCSAGIPVGGFNGSCCSHTSGCSAGTSCGAMDEVDQTLAVEIPSLSLDTMLAGLRDYETDL</sequence>